<dbReference type="OrthoDB" id="6776856at2759"/>
<dbReference type="InterPro" id="IPR057670">
    <property type="entry name" value="SH3_retrovirus"/>
</dbReference>
<name>A0A5C7I766_9ROSI</name>
<sequence length="221" mass="25292">MKPSAKHLKVFGSICYSHVADVKRSKLDDKAEMGIFLGYAANSKGYRVFNLQTNKLIIGMDIQVEEDAYWDWENEQIQRTWENKAYQCQVPCHREAEKNGEIQLLHYKSEEQQADILTKALAGSQFNVLRSKLGVFKKSFNEECLGDFGSARMHHHEQLNTITRVIGTAGYYMSPEVVGTRRELLSALDDRIKAKDEEVERVLNLGLLRAYPDADDRTGPY</sequence>
<dbReference type="Pfam" id="PF25597">
    <property type="entry name" value="SH3_retrovirus"/>
    <property type="match status" value="1"/>
</dbReference>
<dbReference type="Proteomes" id="UP000323000">
    <property type="component" value="Chromosome 4"/>
</dbReference>
<accession>A0A5C7I766</accession>
<dbReference type="EMBL" id="VAHF01000004">
    <property type="protein sequence ID" value="TXG64888.1"/>
    <property type="molecule type" value="Genomic_DNA"/>
</dbReference>
<evidence type="ECO:0000259" key="1">
    <source>
        <dbReference type="Pfam" id="PF25597"/>
    </source>
</evidence>
<reference evidence="3" key="1">
    <citation type="journal article" date="2019" name="Gigascience">
        <title>De novo genome assembly of the endangered Acer yangbiense, a plant species with extremely small populations endemic to Yunnan Province, China.</title>
        <authorList>
            <person name="Yang J."/>
            <person name="Wariss H.M."/>
            <person name="Tao L."/>
            <person name="Zhang R."/>
            <person name="Yun Q."/>
            <person name="Hollingsworth P."/>
            <person name="Dao Z."/>
            <person name="Luo G."/>
            <person name="Guo H."/>
            <person name="Ma Y."/>
            <person name="Sun W."/>
        </authorList>
    </citation>
    <scope>NUCLEOTIDE SEQUENCE [LARGE SCALE GENOMIC DNA]</scope>
    <source>
        <strain evidence="3">cv. Malutang</strain>
    </source>
</reference>
<dbReference type="SUPFAM" id="SSF56112">
    <property type="entry name" value="Protein kinase-like (PK-like)"/>
    <property type="match status" value="1"/>
</dbReference>
<comment type="caution">
    <text evidence="2">The sequence shown here is derived from an EMBL/GenBank/DDBJ whole genome shotgun (WGS) entry which is preliminary data.</text>
</comment>
<organism evidence="2 3">
    <name type="scientific">Acer yangbiense</name>
    <dbReference type="NCBI Taxonomy" id="1000413"/>
    <lineage>
        <taxon>Eukaryota</taxon>
        <taxon>Viridiplantae</taxon>
        <taxon>Streptophyta</taxon>
        <taxon>Embryophyta</taxon>
        <taxon>Tracheophyta</taxon>
        <taxon>Spermatophyta</taxon>
        <taxon>Magnoliopsida</taxon>
        <taxon>eudicotyledons</taxon>
        <taxon>Gunneridae</taxon>
        <taxon>Pentapetalae</taxon>
        <taxon>rosids</taxon>
        <taxon>malvids</taxon>
        <taxon>Sapindales</taxon>
        <taxon>Sapindaceae</taxon>
        <taxon>Hippocastanoideae</taxon>
        <taxon>Acereae</taxon>
        <taxon>Acer</taxon>
    </lineage>
</organism>
<gene>
    <name evidence="2" type="ORF">EZV62_011882</name>
</gene>
<evidence type="ECO:0000313" key="2">
    <source>
        <dbReference type="EMBL" id="TXG64888.1"/>
    </source>
</evidence>
<evidence type="ECO:0000313" key="3">
    <source>
        <dbReference type="Proteomes" id="UP000323000"/>
    </source>
</evidence>
<feature type="domain" description="Retroviral polymerase SH3-like" evidence="1">
    <location>
        <begin position="13"/>
        <end position="75"/>
    </location>
</feature>
<protein>
    <recommendedName>
        <fullName evidence="1">Retroviral polymerase SH3-like domain-containing protein</fullName>
    </recommendedName>
</protein>
<proteinExistence type="predicted"/>
<keyword evidence="3" id="KW-1185">Reference proteome</keyword>
<dbReference type="AlphaFoldDB" id="A0A5C7I766"/>
<dbReference type="InterPro" id="IPR011009">
    <property type="entry name" value="Kinase-like_dom_sf"/>
</dbReference>